<dbReference type="PANTHER" id="PTHR11487:SF0">
    <property type="entry name" value="S-ACYL FATTY ACID SYNTHASE THIOESTERASE, MEDIUM CHAIN"/>
    <property type="match status" value="1"/>
</dbReference>
<reference evidence="3 4" key="1">
    <citation type="submission" date="2013-10" db="EMBL/GenBank/DDBJ databases">
        <title>Whole Genome Shotgun Sequence of Photorhabdus temperata J3.</title>
        <authorList>
            <person name="Park G.-S."/>
            <person name="Hong S.-J."/>
            <person name="Shin J.-H."/>
        </authorList>
    </citation>
    <scope>NUCLEOTIDE SEQUENCE [LARGE SCALE GENOMIC DNA]</scope>
    <source>
        <strain evidence="3 4">J3</strain>
    </source>
</reference>
<dbReference type="PANTHER" id="PTHR11487">
    <property type="entry name" value="THIOESTERASE"/>
    <property type="match status" value="1"/>
</dbReference>
<evidence type="ECO:0000313" key="3">
    <source>
        <dbReference type="EMBL" id="ERT12430.1"/>
    </source>
</evidence>
<dbReference type="RefSeq" id="WP_021325947.1">
    <property type="nucleotide sequence ID" value="NZ_AXDT01000132.1"/>
</dbReference>
<protein>
    <recommendedName>
        <fullName evidence="2">Thioesterase domain-containing protein</fullName>
    </recommendedName>
</protein>
<organism evidence="3 4">
    <name type="scientific">Photorhabdus temperata J3</name>
    <dbReference type="NCBI Taxonomy" id="1389415"/>
    <lineage>
        <taxon>Bacteria</taxon>
        <taxon>Pseudomonadati</taxon>
        <taxon>Pseudomonadota</taxon>
        <taxon>Gammaproteobacteria</taxon>
        <taxon>Enterobacterales</taxon>
        <taxon>Morganellaceae</taxon>
        <taxon>Photorhabdus</taxon>
    </lineage>
</organism>
<dbReference type="GO" id="GO:0008610">
    <property type="term" value="P:lipid biosynthetic process"/>
    <property type="evidence" value="ECO:0007669"/>
    <property type="project" value="TreeGrafter"/>
</dbReference>
<dbReference type="InterPro" id="IPR001031">
    <property type="entry name" value="Thioesterase"/>
</dbReference>
<gene>
    <name evidence="3" type="ORF">O185_14145</name>
</gene>
<dbReference type="Gene3D" id="3.40.50.1820">
    <property type="entry name" value="alpha/beta hydrolase"/>
    <property type="match status" value="1"/>
</dbReference>
<evidence type="ECO:0000259" key="2">
    <source>
        <dbReference type="Pfam" id="PF00975"/>
    </source>
</evidence>
<evidence type="ECO:0000313" key="4">
    <source>
        <dbReference type="Proteomes" id="UP000017133"/>
    </source>
</evidence>
<dbReference type="EMBL" id="AXDT01000132">
    <property type="protein sequence ID" value="ERT12430.1"/>
    <property type="molecule type" value="Genomic_DNA"/>
</dbReference>
<evidence type="ECO:0000256" key="1">
    <source>
        <dbReference type="ARBA" id="ARBA00007169"/>
    </source>
</evidence>
<feature type="domain" description="Thioesterase" evidence="2">
    <location>
        <begin position="8"/>
        <end position="233"/>
    </location>
</feature>
<comment type="caution">
    <text evidence="3">The sequence shown here is derived from an EMBL/GenBank/DDBJ whole genome shotgun (WGS) entry which is preliminary data.</text>
</comment>
<accession>U7QZG1</accession>
<proteinExistence type="inferred from homology"/>
<dbReference type="InterPro" id="IPR029058">
    <property type="entry name" value="AB_hydrolase_fold"/>
</dbReference>
<dbReference type="Pfam" id="PF00975">
    <property type="entry name" value="Thioesterase"/>
    <property type="match status" value="1"/>
</dbReference>
<dbReference type="PATRIC" id="fig|1389415.4.peg.2815"/>
<dbReference type="AlphaFoldDB" id="U7QZG1"/>
<dbReference type="SUPFAM" id="SSF53474">
    <property type="entry name" value="alpha/beta-Hydrolases"/>
    <property type="match status" value="1"/>
</dbReference>
<sequence>MINNPTRIVYAFPHAGANSMVYRPWVNKIPAESSVRIKPIEIPGRGVLSRENVIDDLAVLSERIAAEINADFQQQRNKGIQEWATFGHSFGGVLSMVVTSVMTKKYEIVPAFSVVSGSIAPSIQASDDRHLWTDDKILSKTKDDNGTSEAILNEATLVRRIIAQLRADYVIRRQFLQHRNMKVDHPLILVSADNDHHATTEQLNAWKKHTSKATEMISIEGDHFAVYKHFDVIYNALIRGVRNIQLCEPEQPC</sequence>
<name>U7QZG1_PHOTE</name>
<dbReference type="Proteomes" id="UP000017133">
    <property type="component" value="Unassembled WGS sequence"/>
</dbReference>
<dbReference type="InterPro" id="IPR012223">
    <property type="entry name" value="TEII"/>
</dbReference>
<comment type="similarity">
    <text evidence="1">Belongs to the thioesterase family.</text>
</comment>
<keyword evidence="4" id="KW-1185">Reference proteome</keyword>